<dbReference type="KEGG" id="ure:UREG_00875"/>
<dbReference type="eggNOG" id="ENOG502TAUB">
    <property type="taxonomic scope" value="Eukaryota"/>
</dbReference>
<name>C4JEX5_UNCRE</name>
<dbReference type="InParanoid" id="C4JEX5"/>
<organism evidence="2 3">
    <name type="scientific">Uncinocarpus reesii (strain UAMH 1704)</name>
    <dbReference type="NCBI Taxonomy" id="336963"/>
    <lineage>
        <taxon>Eukaryota</taxon>
        <taxon>Fungi</taxon>
        <taxon>Dikarya</taxon>
        <taxon>Ascomycota</taxon>
        <taxon>Pezizomycotina</taxon>
        <taxon>Eurotiomycetes</taxon>
        <taxon>Eurotiomycetidae</taxon>
        <taxon>Onygenales</taxon>
        <taxon>Onygenaceae</taxon>
        <taxon>Uncinocarpus</taxon>
    </lineage>
</organism>
<evidence type="ECO:0000313" key="3">
    <source>
        <dbReference type="Proteomes" id="UP000002058"/>
    </source>
</evidence>
<keyword evidence="3" id="KW-1185">Reference proteome</keyword>
<feature type="compositionally biased region" description="Basic and acidic residues" evidence="1">
    <location>
        <begin position="514"/>
        <end position="525"/>
    </location>
</feature>
<dbReference type="EMBL" id="CH476615">
    <property type="protein sequence ID" value="EEP76028.1"/>
    <property type="molecule type" value="Genomic_DNA"/>
</dbReference>
<reference evidence="3" key="1">
    <citation type="journal article" date="2009" name="Genome Res.">
        <title>Comparative genomic analyses of the human fungal pathogens Coccidioides and their relatives.</title>
        <authorList>
            <person name="Sharpton T.J."/>
            <person name="Stajich J.E."/>
            <person name="Rounsley S.D."/>
            <person name="Gardner M.J."/>
            <person name="Wortman J.R."/>
            <person name="Jordar V.S."/>
            <person name="Maiti R."/>
            <person name="Kodira C.D."/>
            <person name="Neafsey D.E."/>
            <person name="Zeng Q."/>
            <person name="Hung C.-Y."/>
            <person name="McMahan C."/>
            <person name="Muszewska A."/>
            <person name="Grynberg M."/>
            <person name="Mandel M.A."/>
            <person name="Kellner E.M."/>
            <person name="Barker B.M."/>
            <person name="Galgiani J.N."/>
            <person name="Orbach M.J."/>
            <person name="Kirkland T.N."/>
            <person name="Cole G.T."/>
            <person name="Henn M.R."/>
            <person name="Birren B.W."/>
            <person name="Taylor J.W."/>
        </authorList>
    </citation>
    <scope>NUCLEOTIDE SEQUENCE [LARGE SCALE GENOMIC DNA]</scope>
    <source>
        <strain evidence="3">UAMH 1704</strain>
    </source>
</reference>
<dbReference type="OrthoDB" id="4186169at2759"/>
<evidence type="ECO:0000313" key="2">
    <source>
        <dbReference type="EMBL" id="EEP76028.1"/>
    </source>
</evidence>
<evidence type="ECO:0000256" key="1">
    <source>
        <dbReference type="SAM" id="MobiDB-lite"/>
    </source>
</evidence>
<dbReference type="OMA" id="WLEPLTY"/>
<dbReference type="AlphaFoldDB" id="C4JEX5"/>
<feature type="region of interest" description="Disordered" evidence="1">
    <location>
        <begin position="483"/>
        <end position="525"/>
    </location>
</feature>
<sequence>MPEEGKSKAALARDINNLVTLASTTNVEPMCYSHQAQANWPRTKFSQRFTLQDAIATVLLDGRRGEMYAVGLQVDHDEDPSKRAIVAYISTNQKVTLAKTIYLEDVFNILQKRARVYEDFLTKKTLFEQQCSRAEAGGPKVTVEEPSLSPNLLHDLMRLVYRHCFKGWIKSIHNSIADMNRFKATMMSIVGDGLDGSDPNFYLWLEPLTYLIEQFDWVYESTDSYLQQERDPRDLVSHPDFVSKIDRLESAYRVFERDREALDKIEEWHALNQDTEEPITTHLRRFVDFQIAIEQLIRVSQLPKAIHFLRDKSLEIVYIDDFNKLPIKTTLPTDVGSWEAILAQALEYNDLRIKPDQKAGVDRHLAALSEIASRHPTGRKPTVHPPTQLLQFFATHQIHPPPLSIIGSSQPVCAACASLFTAWHCLFEYPSYISRASDGRYPFPWNVPTEWVGSRIGDDRDVLEMVYSRLAERLGTALSDAGIAEPAGSEDSQAEGVREGGNELGSKDSGGGMEGHDAWDVGRDEKSDINVEVVVVAPEEDEGDGRLVTIME</sequence>
<proteinExistence type="predicted"/>
<dbReference type="Proteomes" id="UP000002058">
    <property type="component" value="Unassembled WGS sequence"/>
</dbReference>
<dbReference type="GeneID" id="8437674"/>
<protein>
    <submittedName>
        <fullName evidence="2">Uncharacterized protein</fullName>
    </submittedName>
</protein>
<dbReference type="HOGENOM" id="CLU_493635_0_0_1"/>
<dbReference type="RefSeq" id="XP_002541361.1">
    <property type="nucleotide sequence ID" value="XM_002541315.1"/>
</dbReference>
<accession>C4JEX5</accession>
<dbReference type="VEuPathDB" id="FungiDB:UREG_00875"/>
<gene>
    <name evidence="2" type="ORF">UREG_00875</name>
</gene>